<proteinExistence type="predicted"/>
<dbReference type="SUPFAM" id="SSF56524">
    <property type="entry name" value="Oxidoreductase molybdopterin-binding domain"/>
    <property type="match status" value="1"/>
</dbReference>
<gene>
    <name evidence="1" type="ORF">DU505_17610</name>
</gene>
<sequence>MRGLVFRDLLIQHFGGVPESLHFYAWDDYDVALGGWNDDNWILVTHQDGEPLALRDRGPVRLVERDYGDRDPANLRNFNDWVWMIKRIEAVP</sequence>
<dbReference type="EMBL" id="QPII01000016">
    <property type="protein sequence ID" value="RCV87381.1"/>
    <property type="molecule type" value="Genomic_DNA"/>
</dbReference>
<dbReference type="AlphaFoldDB" id="A0A368TS03"/>
<keyword evidence="2" id="KW-1185">Reference proteome</keyword>
<evidence type="ECO:0000313" key="1">
    <source>
        <dbReference type="EMBL" id="RCV87381.1"/>
    </source>
</evidence>
<name>A0A368TS03_9GAMM</name>
<protein>
    <submittedName>
        <fullName evidence="1">Uncharacterized protein</fullName>
    </submittedName>
</protein>
<dbReference type="InterPro" id="IPR036374">
    <property type="entry name" value="OxRdtase_Mopterin-bd_sf"/>
</dbReference>
<organism evidence="1 2">
    <name type="scientific">Billgrantia montanilacus</name>
    <dbReference type="NCBI Taxonomy" id="2282305"/>
    <lineage>
        <taxon>Bacteria</taxon>
        <taxon>Pseudomonadati</taxon>
        <taxon>Pseudomonadota</taxon>
        <taxon>Gammaproteobacteria</taxon>
        <taxon>Oceanospirillales</taxon>
        <taxon>Halomonadaceae</taxon>
        <taxon>Billgrantia</taxon>
    </lineage>
</organism>
<comment type="caution">
    <text evidence="1">The sequence shown here is derived from an EMBL/GenBank/DDBJ whole genome shotgun (WGS) entry which is preliminary data.</text>
</comment>
<reference evidence="1 2" key="1">
    <citation type="submission" date="2018-07" db="EMBL/GenBank/DDBJ databases">
        <title>Halomonas montanilacus sp. nov., isolated from Lake Pengyan on Tibetan Plateau.</title>
        <authorList>
            <person name="Lu H."/>
            <person name="Xing P."/>
            <person name="Wu Q."/>
        </authorList>
    </citation>
    <scope>NUCLEOTIDE SEQUENCE [LARGE SCALE GENOMIC DNA]</scope>
    <source>
        <strain evidence="1 2">PYC7W</strain>
    </source>
</reference>
<dbReference type="Proteomes" id="UP000252405">
    <property type="component" value="Unassembled WGS sequence"/>
</dbReference>
<accession>A0A368TS03</accession>
<evidence type="ECO:0000313" key="2">
    <source>
        <dbReference type="Proteomes" id="UP000252405"/>
    </source>
</evidence>
<dbReference type="OrthoDB" id="6160625at2"/>